<proteinExistence type="predicted"/>
<keyword evidence="3" id="KW-1185">Reference proteome</keyword>
<dbReference type="AlphaFoldDB" id="A0ABC9WSV3"/>
<protein>
    <submittedName>
        <fullName evidence="2">Uncharacterized protein</fullName>
    </submittedName>
</protein>
<name>A0ABC9WSV3_GRUJA</name>
<feature type="region of interest" description="Disordered" evidence="1">
    <location>
        <begin position="104"/>
        <end position="124"/>
    </location>
</feature>
<evidence type="ECO:0000256" key="1">
    <source>
        <dbReference type="SAM" id="MobiDB-lite"/>
    </source>
</evidence>
<reference evidence="2 3" key="1">
    <citation type="submission" date="2024-06" db="EMBL/GenBank/DDBJ databases">
        <title>The draft genome of Grus japonensis, version 3.</title>
        <authorList>
            <person name="Nabeshima K."/>
            <person name="Suzuki S."/>
            <person name="Onuma M."/>
        </authorList>
    </citation>
    <scope>NUCLEOTIDE SEQUENCE [LARGE SCALE GENOMIC DNA]</scope>
    <source>
        <strain evidence="2 3">451A</strain>
    </source>
</reference>
<accession>A0ABC9WSV3</accession>
<organism evidence="2 3">
    <name type="scientific">Grus japonensis</name>
    <name type="common">Japanese crane</name>
    <name type="synonym">Red-crowned crane</name>
    <dbReference type="NCBI Taxonomy" id="30415"/>
    <lineage>
        <taxon>Eukaryota</taxon>
        <taxon>Metazoa</taxon>
        <taxon>Chordata</taxon>
        <taxon>Craniata</taxon>
        <taxon>Vertebrata</taxon>
        <taxon>Euteleostomi</taxon>
        <taxon>Archelosauria</taxon>
        <taxon>Archosauria</taxon>
        <taxon>Dinosauria</taxon>
        <taxon>Saurischia</taxon>
        <taxon>Theropoda</taxon>
        <taxon>Coelurosauria</taxon>
        <taxon>Aves</taxon>
        <taxon>Neognathae</taxon>
        <taxon>Neoaves</taxon>
        <taxon>Gruiformes</taxon>
        <taxon>Gruidae</taxon>
        <taxon>Grus</taxon>
    </lineage>
</organism>
<comment type="caution">
    <text evidence="2">The sequence shown here is derived from an EMBL/GenBank/DDBJ whole genome shotgun (WGS) entry which is preliminary data.</text>
</comment>
<gene>
    <name evidence="2" type="ORF">GRJ2_001313200</name>
</gene>
<evidence type="ECO:0000313" key="3">
    <source>
        <dbReference type="Proteomes" id="UP001623348"/>
    </source>
</evidence>
<dbReference type="Proteomes" id="UP001623348">
    <property type="component" value="Unassembled WGS sequence"/>
</dbReference>
<evidence type="ECO:0000313" key="2">
    <source>
        <dbReference type="EMBL" id="GAB0188479.1"/>
    </source>
</evidence>
<feature type="compositionally biased region" description="Acidic residues" evidence="1">
    <location>
        <begin position="107"/>
        <end position="123"/>
    </location>
</feature>
<feature type="region of interest" description="Disordered" evidence="1">
    <location>
        <begin position="54"/>
        <end position="88"/>
    </location>
</feature>
<sequence length="246" mass="27953">MVWNFTPKQLQDPDKVVEYLKGECCGYSKEAQLTALCWALATLYQSLLDRRQHHHGGEGESRATGTAATKTPVAGTAPERRKQPMLVSVNPIHKKKYTKKSVCLVRDDDEPGPSQEQEEETEPEIITRSLSLSELQDMRKDFSCHPASTSLPGCSDAGITGFSMNVKRAAIKQATWLKPLWYEGWWLKYKYGEAWQIDYITLPQPYEGKHRVLAMVEATARWLETYPMPHATAQNTILGLEKQLLW</sequence>
<dbReference type="EMBL" id="BAAFJT010000004">
    <property type="protein sequence ID" value="GAB0188479.1"/>
    <property type="molecule type" value="Genomic_DNA"/>
</dbReference>